<evidence type="ECO:0000313" key="1">
    <source>
        <dbReference type="EMBL" id="KAB8029718.1"/>
    </source>
</evidence>
<reference evidence="1 2" key="1">
    <citation type="submission" date="2019-10" db="EMBL/GenBank/DDBJ databases">
        <title>New genus of Silvanigrellaceae.</title>
        <authorList>
            <person name="Pitt A."/>
            <person name="Hahn M.W."/>
        </authorList>
    </citation>
    <scope>NUCLEOTIDE SEQUENCE [LARGE SCALE GENOMIC DNA]</scope>
    <source>
        <strain evidence="1 2">33A1-SZDP</strain>
    </source>
</reference>
<protein>
    <submittedName>
        <fullName evidence="1">Uncharacterized protein</fullName>
    </submittedName>
</protein>
<accession>A0A833N667</accession>
<dbReference type="EMBL" id="WFLN01000007">
    <property type="protein sequence ID" value="KAB8029718.1"/>
    <property type="molecule type" value="Genomic_DNA"/>
</dbReference>
<dbReference type="RefSeq" id="WP_152213070.1">
    <property type="nucleotide sequence ID" value="NZ_WFLN01000007.1"/>
</dbReference>
<organism evidence="1 2">
    <name type="scientific">Fluviispira multicolorata</name>
    <dbReference type="NCBI Taxonomy" id="2654512"/>
    <lineage>
        <taxon>Bacteria</taxon>
        <taxon>Pseudomonadati</taxon>
        <taxon>Bdellovibrionota</taxon>
        <taxon>Oligoflexia</taxon>
        <taxon>Silvanigrellales</taxon>
        <taxon>Silvanigrellaceae</taxon>
        <taxon>Fluviispira</taxon>
    </lineage>
</organism>
<keyword evidence="2" id="KW-1185">Reference proteome</keyword>
<name>A0A833N667_9BACT</name>
<sequence length="1068" mass="122758">MKNKSFFILFFFIILFLFKNNSFAVPASFLKSDSGNMRDLNWNRLENNIFSIYYEENSKYMGEYSLKSLQFSYPYLALLLGVKLPNDFMPILKSQKDRFLISSFNTVPVILGNKLEGAGFANPFTMNIETQMIHARSAAFFQHELVHRLMYEHNNFHVGPLGRVFSLAMFPTWWIEGLAEHLTESVGSAETNAVIRNMALQDSWPSWDRMHALYNTDGDTNLRGYVASGRFLRWIFQQLKEKDLYKIHEQISMQTIIPPFYDATDSWLYKNLGKNGETLYEEFKIEQKSEWENYLSQMPSLLKVSTQSVKEKYYFPSIVVSDKVIYSNLTSERSAKTSSLQIYDSKKNHSIRNPLKITGSQVFATNKIFSGTLVTADRIFFSNAAHGDRLRVIKFKGDITELNDESIENQIFIELATLEHPYVVDEIISVENGNFYISASLNGNQNIYFFDAEKKALKLVKSFSFPQFITFLKFGVNNNYSQKCLIYILNNDLNRTSLNRICEDGLIAEIIKENKFFIKEGYILKNGSYRLLIEWDKVLALIDFSPAQKENFIAAFPERVDGITPWNDENEDYMGAWIYKDQSYYFSKIDVKKLKALFSNWQKKQETNSIFSKNYQFKYYIPPFQKIYEQQKYNILVEDINEFEKYLLENSKKIKEMSVQNLDDEISDSSQKNIVNENKNIRNARATYRSNLLFVYPFFQPDFIGGPSLGLAAVPFIDEMERYRIQIFGGYNFYLDAPSGALTYLNNRLFDGFSISVFSSPFFNGYYDLISNQNNAQGSITTRYFNYLQQNGLNLNLGFNFLPSTFAMQNTFTLSNIQPYSTLRTPPAEIGAQSTTLFSAVSSISFNLFNEGFYLKNKNMPKGKWLIWKTNAQLGIGKFNSIGNAKNSVGQNLGGLDYYNLSASLLSRFTLFKQNISLLGNISTTQGNNTFNLKEVYSPVQNYILGEKTSLNFVSFPIIGSGTLFDLKAGYWSYSGTISYDFPFKTDFEKKFLMTFLDDWRGIISLKEGGVSTTKDFTSFDSVTSVGIGSGLNVDIKGFQISPSLIYGFVIGDSGWYILTQIKFMDII</sequence>
<comment type="caution">
    <text evidence="1">The sequence shown here is derived from an EMBL/GenBank/DDBJ whole genome shotgun (WGS) entry which is preliminary data.</text>
</comment>
<dbReference type="Proteomes" id="UP000442694">
    <property type="component" value="Unassembled WGS sequence"/>
</dbReference>
<evidence type="ECO:0000313" key="2">
    <source>
        <dbReference type="Proteomes" id="UP000442694"/>
    </source>
</evidence>
<proteinExistence type="predicted"/>
<gene>
    <name evidence="1" type="ORF">GCL57_09235</name>
</gene>
<dbReference type="AlphaFoldDB" id="A0A833N667"/>